<evidence type="ECO:0000256" key="4">
    <source>
        <dbReference type="HAMAP-Rule" id="MF_01320"/>
    </source>
</evidence>
<dbReference type="InterPro" id="IPR014722">
    <property type="entry name" value="Rib_uL2_dom2"/>
</dbReference>
<dbReference type="InterPro" id="IPR012340">
    <property type="entry name" value="NA-bd_OB-fold"/>
</dbReference>
<dbReference type="GO" id="GO:0032543">
    <property type="term" value="P:mitochondrial translation"/>
    <property type="evidence" value="ECO:0007669"/>
    <property type="project" value="TreeGrafter"/>
</dbReference>
<keyword evidence="8" id="KW-0150">Chloroplast</keyword>
<dbReference type="SMART" id="SM01382">
    <property type="entry name" value="Ribosomal_L2_C"/>
    <property type="match status" value="1"/>
</dbReference>
<evidence type="ECO:0000313" key="8">
    <source>
        <dbReference type="EMBL" id="UXD06277.1"/>
    </source>
</evidence>
<dbReference type="Pfam" id="PF03947">
    <property type="entry name" value="Ribosomal_L2_C"/>
    <property type="match status" value="1"/>
</dbReference>
<dbReference type="Gene3D" id="4.10.950.10">
    <property type="entry name" value="Ribosomal protein L2, domain 3"/>
    <property type="match status" value="1"/>
</dbReference>
<dbReference type="InterPro" id="IPR022671">
    <property type="entry name" value="Ribosomal_uL2_CS"/>
</dbReference>
<feature type="domain" description="Large ribosomal subunit protein uL2 C-terminal" evidence="6">
    <location>
        <begin position="122"/>
        <end position="251"/>
    </location>
</feature>
<dbReference type="GO" id="GO:0003735">
    <property type="term" value="F:structural constituent of ribosome"/>
    <property type="evidence" value="ECO:0007669"/>
    <property type="project" value="InterPro"/>
</dbReference>
<dbReference type="PROSITE" id="PS00467">
    <property type="entry name" value="RIBOSOMAL_L2"/>
    <property type="match status" value="1"/>
</dbReference>
<evidence type="ECO:0000256" key="1">
    <source>
        <dbReference type="ARBA" id="ARBA00005636"/>
    </source>
</evidence>
<gene>
    <name evidence="4" type="primary">rpl2</name>
</gene>
<dbReference type="PANTHER" id="PTHR13691:SF5">
    <property type="entry name" value="LARGE RIBOSOMAL SUBUNIT PROTEIN UL2M"/>
    <property type="match status" value="1"/>
</dbReference>
<reference evidence="8" key="1">
    <citation type="submission" date="2021-09" db="EMBL/GenBank/DDBJ databases">
        <authorList>
            <person name="Maciszewski K."/>
            <person name="Dabbagh N."/>
            <person name="Preisfeld A."/>
            <person name="Karnkowska A."/>
        </authorList>
    </citation>
    <scope>NUCLEOTIDE SEQUENCE</scope>
</reference>
<reference evidence="8" key="2">
    <citation type="journal article" date="2022" name="Mol. Phylogenet. Evol.">
        <title>Maturyoshka: A maturase inside a maturase, and other peculiarities of the novel chloroplast genomes of marine euglenophytes.</title>
        <authorList>
            <person name="Maciszewski K."/>
            <person name="Dabbagh N."/>
            <person name="Preisfeld A."/>
            <person name="Karnkowska A."/>
        </authorList>
    </citation>
    <scope>NUCLEOTIDE SEQUENCE</scope>
</reference>
<dbReference type="HAMAP" id="MF_01320_B">
    <property type="entry name" value="Ribosomal_uL2_B"/>
    <property type="match status" value="1"/>
</dbReference>
<feature type="region of interest" description="Disordered" evidence="5">
    <location>
        <begin position="226"/>
        <end position="250"/>
    </location>
</feature>
<comment type="similarity">
    <text evidence="1 4">Belongs to the universal ribosomal protein uL2 family.</text>
</comment>
<dbReference type="EMBL" id="OK136183">
    <property type="protein sequence ID" value="UXD06277.1"/>
    <property type="molecule type" value="Genomic_DNA"/>
</dbReference>
<sequence length="274" mass="30337">MVLRFFKPFTASSRNRSISDFSEISKSIPEKSLTFYKHRAKGRNNGIITVKRGGGHKRLFREIDFKRNKLGLKAKVFSIEYDPNRNARIALLHYLDGTKKYILHPLGLNVGDSVVSDFIVPIQIGNSLPLKNIPLGTLIHNVELKSGMGGQLVRSAGSVAQILAKSGNFVTLRLPSGEVRLIHKNCWATIGQVGNVDSTNIIFGKAGCKRWRGKRPKVRGVVMNPCDHAHGGGEGRSPIGRSRPVTPWGKPALGVKTRKSRKKSNIYILRARKV</sequence>
<dbReference type="GO" id="GO:0009507">
    <property type="term" value="C:chloroplast"/>
    <property type="evidence" value="ECO:0007669"/>
    <property type="project" value="UniProtKB-SubCell"/>
</dbReference>
<dbReference type="AlphaFoldDB" id="A0A977K952"/>
<dbReference type="InterPro" id="IPR014726">
    <property type="entry name" value="Ribosomal_uL2_dom3"/>
</dbReference>
<evidence type="ECO:0000259" key="7">
    <source>
        <dbReference type="SMART" id="SM01383"/>
    </source>
</evidence>
<dbReference type="FunFam" id="4.10.950.10:FF:000001">
    <property type="entry name" value="50S ribosomal protein L2"/>
    <property type="match status" value="1"/>
</dbReference>
<dbReference type="InterPro" id="IPR022669">
    <property type="entry name" value="Ribosomal_uL2_C"/>
</dbReference>
<organism evidence="8">
    <name type="scientific">Eutreptia sp. CCAC 1914B</name>
    <dbReference type="NCBI Taxonomy" id="2979827"/>
    <lineage>
        <taxon>Eukaryota</taxon>
        <taxon>Discoba</taxon>
        <taxon>Euglenozoa</taxon>
        <taxon>Euglenida</taxon>
        <taxon>Spirocuta</taxon>
        <taxon>Euglenophyceae</taxon>
        <taxon>Eutreptiales</taxon>
        <taxon>Eutreptiaceae</taxon>
        <taxon>Eutreptia</taxon>
    </lineage>
</organism>
<dbReference type="NCBIfam" id="TIGR01171">
    <property type="entry name" value="rplB_bact"/>
    <property type="match status" value="1"/>
</dbReference>
<keyword evidence="3 4" id="KW-0687">Ribonucleoprotein</keyword>
<proteinExistence type="inferred from homology"/>
<evidence type="ECO:0000256" key="3">
    <source>
        <dbReference type="ARBA" id="ARBA00023274"/>
    </source>
</evidence>
<dbReference type="SMART" id="SM01383">
    <property type="entry name" value="Ribosomal_L2"/>
    <property type="match status" value="1"/>
</dbReference>
<dbReference type="InterPro" id="IPR022666">
    <property type="entry name" value="Ribosomal_uL2_RNA-bd_dom"/>
</dbReference>
<dbReference type="GO" id="GO:0019843">
    <property type="term" value="F:rRNA binding"/>
    <property type="evidence" value="ECO:0007669"/>
    <property type="project" value="UniProtKB-UniRule"/>
</dbReference>
<keyword evidence="2 4" id="KW-0689">Ribosomal protein</keyword>
<dbReference type="InterPro" id="IPR002171">
    <property type="entry name" value="Ribosomal_uL2"/>
</dbReference>
<dbReference type="PANTHER" id="PTHR13691">
    <property type="entry name" value="RIBOSOMAL PROTEIN L2"/>
    <property type="match status" value="1"/>
</dbReference>
<accession>A0A977K952</accession>
<dbReference type="Gene3D" id="2.40.50.140">
    <property type="entry name" value="Nucleic acid-binding proteins"/>
    <property type="match status" value="1"/>
</dbReference>
<geneLocation type="chloroplast" evidence="8"/>
<protein>
    <recommendedName>
        <fullName evidence="4">Large ribosomal subunit protein uL2c</fullName>
    </recommendedName>
</protein>
<keyword evidence="8" id="KW-0934">Plastid</keyword>
<evidence type="ECO:0000256" key="2">
    <source>
        <dbReference type="ARBA" id="ARBA00022980"/>
    </source>
</evidence>
<dbReference type="FunFam" id="2.30.30.30:FF:000001">
    <property type="entry name" value="50S ribosomal protein L2"/>
    <property type="match status" value="1"/>
</dbReference>
<name>A0A977K952_9EUGL</name>
<dbReference type="GO" id="GO:0016740">
    <property type="term" value="F:transferase activity"/>
    <property type="evidence" value="ECO:0007669"/>
    <property type="project" value="InterPro"/>
</dbReference>
<dbReference type="InterPro" id="IPR008991">
    <property type="entry name" value="Translation_prot_SH3-like_sf"/>
</dbReference>
<dbReference type="PIRSF" id="PIRSF002158">
    <property type="entry name" value="Ribosomal_L2"/>
    <property type="match status" value="1"/>
</dbReference>
<comment type="subcellular location">
    <subcellularLocation>
        <location evidence="4">Plastid</location>
        <location evidence="4">Chloroplast</location>
    </subcellularLocation>
</comment>
<evidence type="ECO:0000256" key="5">
    <source>
        <dbReference type="SAM" id="MobiDB-lite"/>
    </source>
</evidence>
<dbReference type="Gene3D" id="2.30.30.30">
    <property type="match status" value="1"/>
</dbReference>
<evidence type="ECO:0000259" key="6">
    <source>
        <dbReference type="SMART" id="SM01382"/>
    </source>
</evidence>
<dbReference type="InterPro" id="IPR005880">
    <property type="entry name" value="Ribosomal_uL2_bac/org-type"/>
</dbReference>
<dbReference type="Pfam" id="PF00181">
    <property type="entry name" value="Ribosomal_L2_N"/>
    <property type="match status" value="1"/>
</dbReference>
<dbReference type="GO" id="GO:0005762">
    <property type="term" value="C:mitochondrial large ribosomal subunit"/>
    <property type="evidence" value="ECO:0007669"/>
    <property type="project" value="TreeGrafter"/>
</dbReference>
<feature type="domain" description="Large ribosomal subunit protein uL2 RNA-binding" evidence="7">
    <location>
        <begin position="42"/>
        <end position="116"/>
    </location>
</feature>
<comment type="subunit">
    <text evidence="4">Part of the 50S ribosomal subunit.</text>
</comment>
<dbReference type="SUPFAM" id="SSF50104">
    <property type="entry name" value="Translation proteins SH3-like domain"/>
    <property type="match status" value="1"/>
</dbReference>
<dbReference type="SUPFAM" id="SSF50249">
    <property type="entry name" value="Nucleic acid-binding proteins"/>
    <property type="match status" value="1"/>
</dbReference>